<comment type="caution">
    <text evidence="1">The sequence shown here is derived from an EMBL/GenBank/DDBJ whole genome shotgun (WGS) entry which is preliminary data.</text>
</comment>
<dbReference type="SUPFAM" id="SSF54575">
    <property type="entry name" value="Ribosomal protein L31e"/>
    <property type="match status" value="1"/>
</dbReference>
<dbReference type="Gene3D" id="3.10.440.10">
    <property type="match status" value="1"/>
</dbReference>
<organism evidence="1">
    <name type="scientific">marine sediment metagenome</name>
    <dbReference type="NCBI Taxonomy" id="412755"/>
    <lineage>
        <taxon>unclassified sequences</taxon>
        <taxon>metagenomes</taxon>
        <taxon>ecological metagenomes</taxon>
    </lineage>
</organism>
<proteinExistence type="predicted"/>
<dbReference type="InterPro" id="IPR023621">
    <property type="entry name" value="Ribosomal_eL31_dom_sf"/>
</dbReference>
<gene>
    <name evidence="1" type="ORF">S06H3_32398</name>
</gene>
<feature type="non-terminal residue" evidence="1">
    <location>
        <position position="1"/>
    </location>
</feature>
<sequence>VNEKIWSRGISKPPRKIKIRATKNIDGLVVCYLA</sequence>
<name>X1PDP0_9ZZZZ</name>
<protein>
    <recommendedName>
        <fullName evidence="2">50S ribosomal protein L31e</fullName>
    </recommendedName>
</protein>
<dbReference type="EMBL" id="BARV01019264">
    <property type="protein sequence ID" value="GAI29014.1"/>
    <property type="molecule type" value="Genomic_DNA"/>
</dbReference>
<evidence type="ECO:0008006" key="2">
    <source>
        <dbReference type="Google" id="ProtNLM"/>
    </source>
</evidence>
<evidence type="ECO:0000313" key="1">
    <source>
        <dbReference type="EMBL" id="GAI29014.1"/>
    </source>
</evidence>
<dbReference type="AlphaFoldDB" id="X1PDP0"/>
<accession>X1PDP0</accession>
<reference evidence="1" key="1">
    <citation type="journal article" date="2014" name="Front. Microbiol.">
        <title>High frequency of phylogenetically diverse reductive dehalogenase-homologous genes in deep subseafloor sedimentary metagenomes.</title>
        <authorList>
            <person name="Kawai M."/>
            <person name="Futagami T."/>
            <person name="Toyoda A."/>
            <person name="Takaki Y."/>
            <person name="Nishi S."/>
            <person name="Hori S."/>
            <person name="Arai W."/>
            <person name="Tsubouchi T."/>
            <person name="Morono Y."/>
            <person name="Uchiyama I."/>
            <person name="Ito T."/>
            <person name="Fujiyama A."/>
            <person name="Inagaki F."/>
            <person name="Takami H."/>
        </authorList>
    </citation>
    <scope>NUCLEOTIDE SEQUENCE</scope>
    <source>
        <strain evidence="1">Expedition CK06-06</strain>
    </source>
</reference>